<evidence type="ECO:0000256" key="1">
    <source>
        <dbReference type="SAM" id="MobiDB-lite"/>
    </source>
</evidence>
<dbReference type="AlphaFoldDB" id="A0A9P5GW43"/>
<sequence length="105" mass="12002">MDTLALSYENDKAGIITDSDDKKSKRDVTLRGEGEGEATKDWRSQQKIAEEMWHYKRGERERTAWQVGQKGGRGEPFYYPATGIGQAVDILTEAERETLIKKWGH</sequence>
<feature type="compositionally biased region" description="Basic and acidic residues" evidence="1">
    <location>
        <begin position="19"/>
        <end position="42"/>
    </location>
</feature>
<keyword evidence="3" id="KW-1185">Reference proteome</keyword>
<proteinExistence type="predicted"/>
<feature type="region of interest" description="Disordered" evidence="1">
    <location>
        <begin position="16"/>
        <end position="42"/>
    </location>
</feature>
<accession>A0A9P5GW43</accession>
<evidence type="ECO:0000313" key="3">
    <source>
        <dbReference type="Proteomes" id="UP000722485"/>
    </source>
</evidence>
<organism evidence="2 3">
    <name type="scientific">Cylindrodendrum hubeiense</name>
    <dbReference type="NCBI Taxonomy" id="595255"/>
    <lineage>
        <taxon>Eukaryota</taxon>
        <taxon>Fungi</taxon>
        <taxon>Dikarya</taxon>
        <taxon>Ascomycota</taxon>
        <taxon>Pezizomycotina</taxon>
        <taxon>Sordariomycetes</taxon>
        <taxon>Hypocreomycetidae</taxon>
        <taxon>Hypocreales</taxon>
        <taxon>Nectriaceae</taxon>
        <taxon>Cylindrodendrum</taxon>
    </lineage>
</organism>
<evidence type="ECO:0000313" key="2">
    <source>
        <dbReference type="EMBL" id="KAF7541073.1"/>
    </source>
</evidence>
<dbReference type="EMBL" id="JAANBB010000504">
    <property type="protein sequence ID" value="KAF7541073.1"/>
    <property type="molecule type" value="Genomic_DNA"/>
</dbReference>
<dbReference type="Proteomes" id="UP000722485">
    <property type="component" value="Unassembled WGS sequence"/>
</dbReference>
<name>A0A9P5GW43_9HYPO</name>
<protein>
    <submittedName>
        <fullName evidence="2">Uncharacterized protein</fullName>
    </submittedName>
</protein>
<reference evidence="2" key="1">
    <citation type="submission" date="2020-03" db="EMBL/GenBank/DDBJ databases">
        <title>Draft Genome Sequence of Cylindrodendrum hubeiense.</title>
        <authorList>
            <person name="Buettner E."/>
            <person name="Kellner H."/>
        </authorList>
    </citation>
    <scope>NUCLEOTIDE SEQUENCE</scope>
    <source>
        <strain evidence="2">IHI 201604</strain>
    </source>
</reference>
<gene>
    <name evidence="2" type="ORF">G7Z17_g12038</name>
</gene>
<comment type="caution">
    <text evidence="2">The sequence shown here is derived from an EMBL/GenBank/DDBJ whole genome shotgun (WGS) entry which is preliminary data.</text>
</comment>
<dbReference type="OrthoDB" id="3527108at2759"/>